<evidence type="ECO:0000256" key="1">
    <source>
        <dbReference type="SAM" id="Phobius"/>
    </source>
</evidence>
<feature type="transmembrane region" description="Helical" evidence="1">
    <location>
        <begin position="26"/>
        <end position="48"/>
    </location>
</feature>
<name>A0A8S1GVW2_9PELO</name>
<organism evidence="2 3">
    <name type="scientific">Caenorhabditis auriculariae</name>
    <dbReference type="NCBI Taxonomy" id="2777116"/>
    <lineage>
        <taxon>Eukaryota</taxon>
        <taxon>Metazoa</taxon>
        <taxon>Ecdysozoa</taxon>
        <taxon>Nematoda</taxon>
        <taxon>Chromadorea</taxon>
        <taxon>Rhabditida</taxon>
        <taxon>Rhabditina</taxon>
        <taxon>Rhabditomorpha</taxon>
        <taxon>Rhabditoidea</taxon>
        <taxon>Rhabditidae</taxon>
        <taxon>Peloderinae</taxon>
        <taxon>Caenorhabditis</taxon>
    </lineage>
</organism>
<reference evidence="2" key="1">
    <citation type="submission" date="2020-10" db="EMBL/GenBank/DDBJ databases">
        <authorList>
            <person name="Kikuchi T."/>
        </authorList>
    </citation>
    <scope>NUCLEOTIDE SEQUENCE</scope>
    <source>
        <strain evidence="2">NKZ352</strain>
    </source>
</reference>
<sequence>MVVLRDTIGHPAPPRSIAGGKMGPRLLASFTSSMFFAISAFCFVAACAEFAQADPRAMPYFKEDNRTATELSKALGASFPPCCSDSISSIACRRLQMSNPTKFLDRCKSDADFSLIQCCNTCGIESAADRYEVIFQQNERSAACFDRHSTDFCKRFLQKQDVWGKSQWSCDGQYANLAFRICRKTCNFCRGDIYRTPLGRFQPVSCGKPPVLMPN</sequence>
<evidence type="ECO:0000313" key="3">
    <source>
        <dbReference type="Proteomes" id="UP000835052"/>
    </source>
</evidence>
<dbReference type="AlphaFoldDB" id="A0A8S1GVW2"/>
<proteinExistence type="predicted"/>
<accession>A0A8S1GVW2</accession>
<evidence type="ECO:0000313" key="2">
    <source>
        <dbReference type="EMBL" id="CAD6187224.1"/>
    </source>
</evidence>
<dbReference type="PANTHER" id="PTHR35017">
    <property type="entry name" value="PROTEIN CBG16223-RELATED"/>
    <property type="match status" value="1"/>
</dbReference>
<dbReference type="Proteomes" id="UP000835052">
    <property type="component" value="Unassembled WGS sequence"/>
</dbReference>
<keyword evidence="3" id="KW-1185">Reference proteome</keyword>
<comment type="caution">
    <text evidence="2">The sequence shown here is derived from an EMBL/GenBank/DDBJ whole genome shotgun (WGS) entry which is preliminary data.</text>
</comment>
<dbReference type="OrthoDB" id="5853265at2759"/>
<dbReference type="EMBL" id="CAJGYM010000006">
    <property type="protein sequence ID" value="CAD6187224.1"/>
    <property type="molecule type" value="Genomic_DNA"/>
</dbReference>
<gene>
    <name evidence="2" type="ORF">CAUJ_LOCUS3143</name>
</gene>
<keyword evidence="1" id="KW-0812">Transmembrane</keyword>
<keyword evidence="1" id="KW-0472">Membrane</keyword>
<keyword evidence="1" id="KW-1133">Transmembrane helix</keyword>
<protein>
    <submittedName>
        <fullName evidence="2">Uncharacterized protein</fullName>
    </submittedName>
</protein>
<dbReference type="PANTHER" id="PTHR35017:SF1">
    <property type="entry name" value="SHKT DOMAIN-CONTAINING PROTEIN"/>
    <property type="match status" value="1"/>
</dbReference>